<feature type="domain" description="Disease resistance R13L4/SHOC-2-like LRR" evidence="6">
    <location>
        <begin position="544"/>
        <end position="871"/>
    </location>
</feature>
<comment type="caution">
    <text evidence="7">The sequence shown here is derived from an EMBL/GenBank/DDBJ whole genome shotgun (WGS) entry which is preliminary data.</text>
</comment>
<feature type="domain" description="Disease resistance protein winged helix" evidence="5">
    <location>
        <begin position="432"/>
        <end position="497"/>
    </location>
</feature>
<dbReference type="EMBL" id="JAMRDG010000002">
    <property type="protein sequence ID" value="KAJ3687435.1"/>
    <property type="molecule type" value="Genomic_DNA"/>
</dbReference>
<evidence type="ECO:0000259" key="4">
    <source>
        <dbReference type="Pfam" id="PF00931"/>
    </source>
</evidence>
<dbReference type="AlphaFoldDB" id="A0AAD6EK64"/>
<dbReference type="InterPro" id="IPR002182">
    <property type="entry name" value="NB-ARC"/>
</dbReference>
<evidence type="ECO:0000256" key="3">
    <source>
        <dbReference type="SAM" id="MobiDB-lite"/>
    </source>
</evidence>
<name>A0AAD6EK64_9POAL</name>
<reference evidence="7 8" key="1">
    <citation type="journal article" date="2022" name="Cell">
        <title>Repeat-based holocentromeres influence genome architecture and karyotype evolution.</title>
        <authorList>
            <person name="Hofstatter P.G."/>
            <person name="Thangavel G."/>
            <person name="Lux T."/>
            <person name="Neumann P."/>
            <person name="Vondrak T."/>
            <person name="Novak P."/>
            <person name="Zhang M."/>
            <person name="Costa L."/>
            <person name="Castellani M."/>
            <person name="Scott A."/>
            <person name="Toegelov H."/>
            <person name="Fuchs J."/>
            <person name="Mata-Sucre Y."/>
            <person name="Dias Y."/>
            <person name="Vanzela A.L.L."/>
            <person name="Huettel B."/>
            <person name="Almeida C.C.S."/>
            <person name="Simkova H."/>
            <person name="Souza G."/>
            <person name="Pedrosa-Harand A."/>
            <person name="Macas J."/>
            <person name="Mayer K.F.X."/>
            <person name="Houben A."/>
            <person name="Marques A."/>
        </authorList>
    </citation>
    <scope>NUCLEOTIDE SEQUENCE [LARGE SCALE GENOMIC DNA]</scope>
    <source>
        <strain evidence="7">RhyTen1mFocal</strain>
    </source>
</reference>
<dbReference type="GO" id="GO:0043531">
    <property type="term" value="F:ADP binding"/>
    <property type="evidence" value="ECO:0007669"/>
    <property type="project" value="InterPro"/>
</dbReference>
<dbReference type="Proteomes" id="UP001210211">
    <property type="component" value="Unassembled WGS sequence"/>
</dbReference>
<keyword evidence="2" id="KW-0611">Plant defense</keyword>
<keyword evidence="1" id="KW-0677">Repeat</keyword>
<keyword evidence="8" id="KW-1185">Reference proteome</keyword>
<protein>
    <recommendedName>
        <fullName evidence="9">NB-ARC domain-containing protein</fullName>
    </recommendedName>
</protein>
<dbReference type="Pfam" id="PF00931">
    <property type="entry name" value="NB-ARC"/>
    <property type="match status" value="1"/>
</dbReference>
<feature type="domain" description="NB-ARC" evidence="4">
    <location>
        <begin position="175"/>
        <end position="347"/>
    </location>
</feature>
<dbReference type="PANTHER" id="PTHR23155:SF1052">
    <property type="entry name" value="DISEASE RESISTANCE PROTEIN RPM1"/>
    <property type="match status" value="1"/>
</dbReference>
<proteinExistence type="predicted"/>
<dbReference type="Gene3D" id="1.10.8.430">
    <property type="entry name" value="Helical domain of apoptotic protease-activating factors"/>
    <property type="match status" value="1"/>
</dbReference>
<dbReference type="InterPro" id="IPR044974">
    <property type="entry name" value="Disease_R_plants"/>
</dbReference>
<dbReference type="SUPFAM" id="SSF52540">
    <property type="entry name" value="P-loop containing nucleoside triphosphate hydrolases"/>
    <property type="match status" value="1"/>
</dbReference>
<dbReference type="InterPro" id="IPR027417">
    <property type="entry name" value="P-loop_NTPase"/>
</dbReference>
<organism evidence="7 8">
    <name type="scientific">Rhynchospora tenuis</name>
    <dbReference type="NCBI Taxonomy" id="198213"/>
    <lineage>
        <taxon>Eukaryota</taxon>
        <taxon>Viridiplantae</taxon>
        <taxon>Streptophyta</taxon>
        <taxon>Embryophyta</taxon>
        <taxon>Tracheophyta</taxon>
        <taxon>Spermatophyta</taxon>
        <taxon>Magnoliopsida</taxon>
        <taxon>Liliopsida</taxon>
        <taxon>Poales</taxon>
        <taxon>Cyperaceae</taxon>
        <taxon>Cyperoideae</taxon>
        <taxon>Rhynchosporeae</taxon>
        <taxon>Rhynchospora</taxon>
    </lineage>
</organism>
<dbReference type="InterPro" id="IPR032675">
    <property type="entry name" value="LRR_dom_sf"/>
</dbReference>
<feature type="region of interest" description="Disordered" evidence="3">
    <location>
        <begin position="916"/>
        <end position="945"/>
    </location>
</feature>
<accession>A0AAD6EK64</accession>
<dbReference type="Pfam" id="PF23598">
    <property type="entry name" value="LRR_14"/>
    <property type="match status" value="1"/>
</dbReference>
<dbReference type="InterPro" id="IPR042197">
    <property type="entry name" value="Apaf_helical"/>
</dbReference>
<sequence length="950" mass="108693">MVIHIPLPVIERSTLGLLVQSTIYWVELLRGEHTCIDEIHETYDRIKASLRDTHGGEGNETLKTVRMQGAEITHRIENLLDESEYYIERHNWMGRLRCILKYLYNVTHTCSLCSIAREINKIQKAAAPIQDLLCRFAHTGLGTVQTGRLENRHMAPVLNEFDFVGMNKSRQDLLQLLLDEEKGLKVIAVTGMAGAGKTTLARHVYEKQQVKKHFNCRAWVQLEDSFTTKQMLLSLVTELHAESKKLLPEGISIMETDQLAGVTMRYLEENRRRYVIVLDGASEKNLQKNQLEFVLNYALPKDNNGVRVVITTRSLQIVKQLLPQNHIIDVAALSYTESCILFRKRAFGRITDPPPHEVDIYFDRINDLCGGLPLAISVLGGLLRREFHKYDKIITEFERSRTLGDATEILRASINDIDDENEKSCLLYFCSFPRSYAVTANNLIRLWCAEGFAQTEEEAKRYLSNLVERNIIQAAEGDYYEHARERIKSYKVHDLMHGVLKTKAEESNFSTSSMSHQPRTYKRVRRLSVPDTSEMIPSKINLSQLRALFIFRNDTLCLPSIFSTIRSLRVLSLENVPIGNFPKEILKSSHLRYLNLQNTKVIEIPTSIGNLRNLETLNLKGTFVEKLPKEILNLKNLRHLLAYRYDTLRYIHDPRRPDKVFGVKAPEGIGQLNKLHTLSVVVTDNDGDIIKDLANLHQLRRLGIMDLSEKDGKSLVVAIKQMDNISSVSLTLKENELLDLKKLQLDQGTPQRLQRLYLRGGLKGGLPDWFSSLSNLVRLRLSGSQLPHESIDILKNLPSLVDLSLIRAFNVKKLLCQGGFPCLKVLDIDQFDNLVEVEIRESMSQLTKMIIRSCPHLERMPLGIEKLLNVNELHLFEMPREFVNKLRIFGEDGEKVQHIESKWLYNDGIQKEQVESAYTDTQESGGYETASEGNSGTNEDFNDEIIEIQE</sequence>
<dbReference type="GO" id="GO:0098542">
    <property type="term" value="P:defense response to other organism"/>
    <property type="evidence" value="ECO:0007669"/>
    <property type="project" value="TreeGrafter"/>
</dbReference>
<gene>
    <name evidence="7" type="ORF">LUZ61_016599</name>
</gene>
<dbReference type="Gene3D" id="3.80.10.10">
    <property type="entry name" value="Ribonuclease Inhibitor"/>
    <property type="match status" value="1"/>
</dbReference>
<dbReference type="PANTHER" id="PTHR23155">
    <property type="entry name" value="DISEASE RESISTANCE PROTEIN RP"/>
    <property type="match status" value="1"/>
</dbReference>
<dbReference type="SUPFAM" id="SSF52058">
    <property type="entry name" value="L domain-like"/>
    <property type="match status" value="1"/>
</dbReference>
<evidence type="ECO:0008006" key="9">
    <source>
        <dbReference type="Google" id="ProtNLM"/>
    </source>
</evidence>
<evidence type="ECO:0000313" key="8">
    <source>
        <dbReference type="Proteomes" id="UP001210211"/>
    </source>
</evidence>
<evidence type="ECO:0000256" key="1">
    <source>
        <dbReference type="ARBA" id="ARBA00022737"/>
    </source>
</evidence>
<dbReference type="PRINTS" id="PR00364">
    <property type="entry name" value="DISEASERSIST"/>
</dbReference>
<dbReference type="InterPro" id="IPR055414">
    <property type="entry name" value="LRR_R13L4/SHOC2-like"/>
</dbReference>
<dbReference type="InterPro" id="IPR036388">
    <property type="entry name" value="WH-like_DNA-bd_sf"/>
</dbReference>
<evidence type="ECO:0000256" key="2">
    <source>
        <dbReference type="ARBA" id="ARBA00022821"/>
    </source>
</evidence>
<dbReference type="InterPro" id="IPR058922">
    <property type="entry name" value="WHD_DRP"/>
</dbReference>
<evidence type="ECO:0000259" key="6">
    <source>
        <dbReference type="Pfam" id="PF23598"/>
    </source>
</evidence>
<evidence type="ECO:0000259" key="5">
    <source>
        <dbReference type="Pfam" id="PF23559"/>
    </source>
</evidence>
<dbReference type="Gene3D" id="3.40.50.300">
    <property type="entry name" value="P-loop containing nucleotide triphosphate hydrolases"/>
    <property type="match status" value="1"/>
</dbReference>
<dbReference type="Pfam" id="PF23559">
    <property type="entry name" value="WHD_DRP"/>
    <property type="match status" value="1"/>
</dbReference>
<evidence type="ECO:0000313" key="7">
    <source>
        <dbReference type="EMBL" id="KAJ3687435.1"/>
    </source>
</evidence>
<dbReference type="Gene3D" id="1.10.10.10">
    <property type="entry name" value="Winged helix-like DNA-binding domain superfamily/Winged helix DNA-binding domain"/>
    <property type="match status" value="1"/>
</dbReference>